<name>A0A422QAZ6_9TRYP</name>
<feature type="region of interest" description="Disordered" evidence="1">
    <location>
        <begin position="119"/>
        <end position="152"/>
    </location>
</feature>
<reference evidence="3 4" key="1">
    <citation type="journal article" date="2018" name="BMC Genomics">
        <title>Genomic comparison of Trypanosoma conorhini and Trypanosoma rangeli to Trypanosoma cruzi strains of high and low virulence.</title>
        <authorList>
            <person name="Bradwell K.R."/>
            <person name="Koparde V.N."/>
            <person name="Matveyev A.V."/>
            <person name="Serrano M.G."/>
            <person name="Alves J.M."/>
            <person name="Parikh H."/>
            <person name="Huang B."/>
            <person name="Lee V."/>
            <person name="Espinosa-Alvarez O."/>
            <person name="Ortiz P.A."/>
            <person name="Costa-Martins A.G."/>
            <person name="Teixeira M.M."/>
            <person name="Buck G.A."/>
        </authorList>
    </citation>
    <scope>NUCLEOTIDE SEQUENCE [LARGE SCALE GENOMIC DNA]</scope>
    <source>
        <strain evidence="3 4">025E</strain>
    </source>
</reference>
<evidence type="ECO:0000313" key="3">
    <source>
        <dbReference type="EMBL" id="RNF27150.1"/>
    </source>
</evidence>
<dbReference type="GeneID" id="40314198"/>
<keyword evidence="4" id="KW-1185">Reference proteome</keyword>
<dbReference type="AlphaFoldDB" id="A0A422QAZ6"/>
<feature type="compositionally biased region" description="Basic and acidic residues" evidence="1">
    <location>
        <begin position="130"/>
        <end position="139"/>
    </location>
</feature>
<protein>
    <submittedName>
        <fullName evidence="3">Uncharacterized protein</fullName>
    </submittedName>
</protein>
<keyword evidence="2" id="KW-0732">Signal</keyword>
<evidence type="ECO:0000256" key="2">
    <source>
        <dbReference type="SAM" id="SignalP"/>
    </source>
</evidence>
<gene>
    <name evidence="3" type="ORF">Tco025E_00587</name>
</gene>
<dbReference type="OrthoDB" id="252679at2759"/>
<dbReference type="Proteomes" id="UP000284403">
    <property type="component" value="Unassembled WGS sequence"/>
</dbReference>
<dbReference type="RefSeq" id="XP_029232356.1">
    <property type="nucleotide sequence ID" value="XM_029367527.1"/>
</dbReference>
<dbReference type="EMBL" id="MKKU01000014">
    <property type="protein sequence ID" value="RNF27150.1"/>
    <property type="molecule type" value="Genomic_DNA"/>
</dbReference>
<accession>A0A422QAZ6</accession>
<evidence type="ECO:0000313" key="4">
    <source>
        <dbReference type="Proteomes" id="UP000284403"/>
    </source>
</evidence>
<sequence length="152" mass="16421">MFRFFFFARFFLRLPLNVRKCVGRCGVGGFACILTNTRLGRPTNTCEGAVLGGCAKFLARVGFGVAAMTPGRVPGEATAIFLLREYVIPIVVFALMAAWLLRNVVLPMCAGGVVFTREAAPSEDEASSPEARRMRHADPTDAGVSDCSDKVK</sequence>
<evidence type="ECO:0000256" key="1">
    <source>
        <dbReference type="SAM" id="MobiDB-lite"/>
    </source>
</evidence>
<organism evidence="3 4">
    <name type="scientific">Trypanosoma conorhini</name>
    <dbReference type="NCBI Taxonomy" id="83891"/>
    <lineage>
        <taxon>Eukaryota</taxon>
        <taxon>Discoba</taxon>
        <taxon>Euglenozoa</taxon>
        <taxon>Kinetoplastea</taxon>
        <taxon>Metakinetoplastina</taxon>
        <taxon>Trypanosomatida</taxon>
        <taxon>Trypanosomatidae</taxon>
        <taxon>Trypanosoma</taxon>
    </lineage>
</organism>
<proteinExistence type="predicted"/>
<comment type="caution">
    <text evidence="3">The sequence shown here is derived from an EMBL/GenBank/DDBJ whole genome shotgun (WGS) entry which is preliminary data.</text>
</comment>
<feature type="signal peptide" evidence="2">
    <location>
        <begin position="1"/>
        <end position="23"/>
    </location>
</feature>
<feature type="chain" id="PRO_5019021243" evidence="2">
    <location>
        <begin position="24"/>
        <end position="152"/>
    </location>
</feature>